<dbReference type="InterPro" id="IPR027417">
    <property type="entry name" value="P-loop_NTPase"/>
</dbReference>
<dbReference type="Gene3D" id="3.40.50.300">
    <property type="entry name" value="P-loop containing nucleotide triphosphate hydrolases"/>
    <property type="match status" value="1"/>
</dbReference>
<accession>A0ABX1LNZ2</accession>
<dbReference type="EMBL" id="JAAVJL010000001">
    <property type="protein sequence ID" value="NMF57031.1"/>
    <property type="molecule type" value="Genomic_DNA"/>
</dbReference>
<organism evidence="4 5">
    <name type="scientific">Pseudanabaena yagii GIHE-NHR1</name>
    <dbReference type="NCBI Taxonomy" id="2722753"/>
    <lineage>
        <taxon>Bacteria</taxon>
        <taxon>Bacillati</taxon>
        <taxon>Cyanobacteriota</taxon>
        <taxon>Cyanophyceae</taxon>
        <taxon>Pseudanabaenales</taxon>
        <taxon>Pseudanabaenaceae</taxon>
        <taxon>Pseudanabaena</taxon>
        <taxon>Pseudanabaena yagii</taxon>
    </lineage>
</organism>
<feature type="region of interest" description="Disordered" evidence="2">
    <location>
        <begin position="98"/>
        <end position="138"/>
    </location>
</feature>
<dbReference type="RefSeq" id="WP_169362110.1">
    <property type="nucleotide sequence ID" value="NZ_JAAVJL010000001.1"/>
</dbReference>
<feature type="compositionally biased region" description="Pro residues" evidence="2">
    <location>
        <begin position="113"/>
        <end position="131"/>
    </location>
</feature>
<name>A0ABX1LNZ2_9CYAN</name>
<protein>
    <submittedName>
        <fullName evidence="4">Type IV pilus twitching motility protein PilT</fullName>
    </submittedName>
</protein>
<gene>
    <name evidence="4" type="ORF">HC246_03135</name>
</gene>
<evidence type="ECO:0000256" key="1">
    <source>
        <dbReference type="ARBA" id="ARBA00006611"/>
    </source>
</evidence>
<comment type="caution">
    <text evidence="4">The sequence shown here is derived from an EMBL/GenBank/DDBJ whole genome shotgun (WGS) entry which is preliminary data.</text>
</comment>
<proteinExistence type="inferred from homology"/>
<dbReference type="PROSITE" id="PS00662">
    <property type="entry name" value="T2SP_E"/>
    <property type="match status" value="1"/>
</dbReference>
<dbReference type="CDD" id="cd01131">
    <property type="entry name" value="PilT"/>
    <property type="match status" value="1"/>
</dbReference>
<dbReference type="Pfam" id="PF00437">
    <property type="entry name" value="T2SSE"/>
    <property type="match status" value="1"/>
</dbReference>
<feature type="domain" description="Bacterial type II secretion system protein E" evidence="3">
    <location>
        <begin position="339"/>
        <end position="353"/>
    </location>
</feature>
<dbReference type="PANTHER" id="PTHR30486">
    <property type="entry name" value="TWITCHING MOTILITY PROTEIN PILT"/>
    <property type="match status" value="1"/>
</dbReference>
<evidence type="ECO:0000259" key="3">
    <source>
        <dbReference type="PROSITE" id="PS00662"/>
    </source>
</evidence>
<dbReference type="SUPFAM" id="SSF52540">
    <property type="entry name" value="P-loop containing nucleoside triphosphate hydrolases"/>
    <property type="match status" value="1"/>
</dbReference>
<evidence type="ECO:0000313" key="5">
    <source>
        <dbReference type="Proteomes" id="UP000738376"/>
    </source>
</evidence>
<dbReference type="InterPro" id="IPR001482">
    <property type="entry name" value="T2SS/T4SS_dom"/>
</dbReference>
<dbReference type="NCBIfam" id="TIGR01420">
    <property type="entry name" value="pilT_fam"/>
    <property type="match status" value="1"/>
</dbReference>
<comment type="similarity">
    <text evidence="1">Belongs to the GSP E family.</text>
</comment>
<sequence>MTQSGMPPVPPPSSGGGVPQQPRNPAAPPPAQQRVAPPNNPQIPPNPAAQQRVAPTAQGAAGQVRAVPNPAQQQAAQQAQLQQAQLQAKQAQAAAAARQAQMAIPTDTQITSVPPPPNPRPPIRPGPPPNLPGLGVPAILQRSSGQPTLAQIVKDAHEQGCSDIHAGVNEPVRFRSRGLMVTQEQYPVPDKQTFDTWLTEIMDDKQIQQFRDTLEFDGATQYEFARCRINIFDSLRGPAMVLRLIPLKILSIDQLGLPEVFRELCYTHKGLILVTGPTGSGKSTTLAAMVDFINTEMQKHLISIEDPIEFVHQSKKALIKQREVGIHTLKFDNALKAALREDPDIILIGEMRDKETVNTALKAAQTGHLVFGTLHTNSAVKTIERILNLYEPEQQGPMRIQVAESLVGVIAQSLVRTTDGKRAAVHEIMINTDAVRDYIKRGEVDEIEAIIPKCTYEGMVNMNQSLYKLYEDGRITEETAVENSPKPNEMAQMLRGRM</sequence>
<feature type="compositionally biased region" description="Pro residues" evidence="2">
    <location>
        <begin position="38"/>
        <end position="47"/>
    </location>
</feature>
<evidence type="ECO:0000313" key="4">
    <source>
        <dbReference type="EMBL" id="NMF57031.1"/>
    </source>
</evidence>
<dbReference type="InterPro" id="IPR006321">
    <property type="entry name" value="PilT/PilU"/>
</dbReference>
<reference evidence="4 5" key="1">
    <citation type="submission" date="2020-03" db="EMBL/GenBank/DDBJ databases">
        <title>Draft Genome Sequence of 2-Methylisoborneol Producing Pseudanabaena yagii Strain GIHE-NHR1 Isolated from North Han River in South Korea.</title>
        <authorList>
            <person name="Jeong J."/>
        </authorList>
    </citation>
    <scope>NUCLEOTIDE SEQUENCE [LARGE SCALE GENOMIC DNA]</scope>
    <source>
        <strain evidence="4 5">GIHE-NHR1</strain>
    </source>
</reference>
<dbReference type="Proteomes" id="UP000738376">
    <property type="component" value="Unassembled WGS sequence"/>
</dbReference>
<evidence type="ECO:0000256" key="2">
    <source>
        <dbReference type="SAM" id="MobiDB-lite"/>
    </source>
</evidence>
<feature type="region of interest" description="Disordered" evidence="2">
    <location>
        <begin position="1"/>
        <end position="76"/>
    </location>
</feature>
<dbReference type="Gene3D" id="3.30.450.90">
    <property type="match status" value="1"/>
</dbReference>
<keyword evidence="5" id="KW-1185">Reference proteome</keyword>
<dbReference type="InterPro" id="IPR050921">
    <property type="entry name" value="T4SS_GSP_E_ATPase"/>
</dbReference>